<feature type="domain" description="Rhodopsin" evidence="8">
    <location>
        <begin position="24"/>
        <end position="260"/>
    </location>
</feature>
<evidence type="ECO:0000256" key="5">
    <source>
        <dbReference type="ARBA" id="ARBA00038359"/>
    </source>
</evidence>
<sequence>MNTGLELAIAMWALTAFSLTLVVARLYTRRHIVKFVGIEDHMYAWTGIFLLCFTVFIQVAVHHGLGKSFWGLSIAESSDAIFWTYVANSFAITGNAMAKLSMGLFLLRVVQARWQQIALWAAIIVTCGTSIALVVMLWNQTTPIRTSWDPLRTPGKWNIEIQPMSVMLGVWSSACDFLFAIFPWLFIKELRMPQREKVMLAGGMSLGVIAGACGIVRTVVLSRLDVYNYTLNFVPYFAWAGAEIAVAMICIGIPTLRPLYLKTQRDVASAYARSQRNRQHGRHPSRHSQQLPQFDMVEGPPIAEGGDHKSAVLLDDDSKFASSVRDSGQGLLQHAAAAAARPASNSSTMRTDSLRTTRSVSIPMQMAAVTPRPVSRPQRAYMRDSHATNTTFIEEEAQLQQADGPDLEKGYHHSRTGSTALGAWPEVVDTDEEEGRRQGVIWIQNDVQIERSYADNWPLKH</sequence>
<keyword evidence="3 7" id="KW-1133">Transmembrane helix</keyword>
<dbReference type="InterPro" id="IPR049326">
    <property type="entry name" value="Rhodopsin_dom_fungi"/>
</dbReference>
<evidence type="ECO:0000256" key="3">
    <source>
        <dbReference type="ARBA" id="ARBA00022989"/>
    </source>
</evidence>
<gene>
    <name evidence="9" type="ORF">PG991_013387</name>
</gene>
<evidence type="ECO:0000313" key="10">
    <source>
        <dbReference type="Proteomes" id="UP001396898"/>
    </source>
</evidence>
<dbReference type="EMBL" id="JAQQWI010000018">
    <property type="protein sequence ID" value="KAK8001165.1"/>
    <property type="molecule type" value="Genomic_DNA"/>
</dbReference>
<reference evidence="9 10" key="1">
    <citation type="submission" date="2023-01" db="EMBL/GenBank/DDBJ databases">
        <title>Analysis of 21 Apiospora genomes using comparative genomics revels a genus with tremendous synthesis potential of carbohydrate active enzymes and secondary metabolites.</title>
        <authorList>
            <person name="Sorensen T."/>
        </authorList>
    </citation>
    <scope>NUCLEOTIDE SEQUENCE [LARGE SCALE GENOMIC DNA]</scope>
    <source>
        <strain evidence="9 10">CBS 20057</strain>
    </source>
</reference>
<proteinExistence type="inferred from homology"/>
<feature type="transmembrane region" description="Helical" evidence="7">
    <location>
        <begin position="233"/>
        <end position="256"/>
    </location>
</feature>
<evidence type="ECO:0000256" key="4">
    <source>
        <dbReference type="ARBA" id="ARBA00023136"/>
    </source>
</evidence>
<evidence type="ECO:0000256" key="2">
    <source>
        <dbReference type="ARBA" id="ARBA00022692"/>
    </source>
</evidence>
<feature type="transmembrane region" description="Helical" evidence="7">
    <location>
        <begin position="161"/>
        <end position="186"/>
    </location>
</feature>
<comment type="subcellular location">
    <subcellularLocation>
        <location evidence="1">Membrane</location>
        <topology evidence="1">Multi-pass membrane protein</topology>
    </subcellularLocation>
</comment>
<evidence type="ECO:0000256" key="1">
    <source>
        <dbReference type="ARBA" id="ARBA00004141"/>
    </source>
</evidence>
<name>A0ABR1R5U8_9PEZI</name>
<feature type="compositionally biased region" description="Basic residues" evidence="6">
    <location>
        <begin position="275"/>
        <end position="286"/>
    </location>
</feature>
<feature type="transmembrane region" description="Helical" evidence="7">
    <location>
        <begin position="119"/>
        <end position="141"/>
    </location>
</feature>
<evidence type="ECO:0000313" key="9">
    <source>
        <dbReference type="EMBL" id="KAK8001165.1"/>
    </source>
</evidence>
<comment type="caution">
    <text evidence="9">The sequence shown here is derived from an EMBL/GenBank/DDBJ whole genome shotgun (WGS) entry which is preliminary data.</text>
</comment>
<feature type="region of interest" description="Disordered" evidence="6">
    <location>
        <begin position="271"/>
        <end position="298"/>
    </location>
</feature>
<dbReference type="Pfam" id="PF20684">
    <property type="entry name" value="Fung_rhodopsin"/>
    <property type="match status" value="1"/>
</dbReference>
<accession>A0ABR1R5U8</accession>
<organism evidence="9 10">
    <name type="scientific">Apiospora marii</name>
    <dbReference type="NCBI Taxonomy" id="335849"/>
    <lineage>
        <taxon>Eukaryota</taxon>
        <taxon>Fungi</taxon>
        <taxon>Dikarya</taxon>
        <taxon>Ascomycota</taxon>
        <taxon>Pezizomycotina</taxon>
        <taxon>Sordariomycetes</taxon>
        <taxon>Xylariomycetidae</taxon>
        <taxon>Amphisphaeriales</taxon>
        <taxon>Apiosporaceae</taxon>
        <taxon>Apiospora</taxon>
    </lineage>
</organism>
<keyword evidence="4 7" id="KW-0472">Membrane</keyword>
<dbReference type="PANTHER" id="PTHR33048">
    <property type="entry name" value="PTH11-LIKE INTEGRAL MEMBRANE PROTEIN (AFU_ORTHOLOGUE AFUA_5G11245)"/>
    <property type="match status" value="1"/>
</dbReference>
<feature type="transmembrane region" description="Helical" evidence="7">
    <location>
        <begin position="198"/>
        <end position="221"/>
    </location>
</feature>
<evidence type="ECO:0000259" key="8">
    <source>
        <dbReference type="Pfam" id="PF20684"/>
    </source>
</evidence>
<feature type="compositionally biased region" description="Polar residues" evidence="6">
    <location>
        <begin position="343"/>
        <end position="356"/>
    </location>
</feature>
<keyword evidence="10" id="KW-1185">Reference proteome</keyword>
<dbReference type="InterPro" id="IPR052337">
    <property type="entry name" value="SAT4-like"/>
</dbReference>
<feature type="transmembrane region" description="Helical" evidence="7">
    <location>
        <begin position="81"/>
        <end position="107"/>
    </location>
</feature>
<evidence type="ECO:0000256" key="7">
    <source>
        <dbReference type="SAM" id="Phobius"/>
    </source>
</evidence>
<dbReference type="Proteomes" id="UP001396898">
    <property type="component" value="Unassembled WGS sequence"/>
</dbReference>
<feature type="transmembrane region" description="Helical" evidence="7">
    <location>
        <begin position="6"/>
        <end position="28"/>
    </location>
</feature>
<evidence type="ECO:0000256" key="6">
    <source>
        <dbReference type="SAM" id="MobiDB-lite"/>
    </source>
</evidence>
<feature type="transmembrane region" description="Helical" evidence="7">
    <location>
        <begin position="40"/>
        <end position="61"/>
    </location>
</feature>
<dbReference type="PANTHER" id="PTHR33048:SF93">
    <property type="entry name" value="INTEGRAL MEMBRANE PROTEIN"/>
    <property type="match status" value="1"/>
</dbReference>
<protein>
    <recommendedName>
        <fullName evidence="8">Rhodopsin domain-containing protein</fullName>
    </recommendedName>
</protein>
<feature type="region of interest" description="Disordered" evidence="6">
    <location>
        <begin position="333"/>
        <end position="356"/>
    </location>
</feature>
<keyword evidence="2 7" id="KW-0812">Transmembrane</keyword>
<comment type="similarity">
    <text evidence="5">Belongs to the SAT4 family.</text>
</comment>